<dbReference type="OrthoDB" id="9429381at2"/>
<sequence>MEAAATTTIGLLGGFLLSALLWYYTNHRIIPKVIFTPLISKRYMTDGTACYEVFMCNASKRRGAVDLSITCTLTTYGLKNFQYSPGTSNVILPIPVNNPHITRLNPSDGRRVIRLDVDRAIREASPNHRNAFRMPAIATCGQDTLEHLLMPGNPSYIEIDVLAYDEWSGARKHFRSPRYSLNEIAHVRFEHMRPVPLPPPGKKAEHRKRSQTASNEGRVTP</sequence>
<keyword evidence="2" id="KW-1133">Transmembrane helix</keyword>
<keyword evidence="2" id="KW-0472">Membrane</keyword>
<dbReference type="AlphaFoldDB" id="A0A1H9HZA8"/>
<keyword evidence="2" id="KW-0812">Transmembrane</keyword>
<feature type="region of interest" description="Disordered" evidence="1">
    <location>
        <begin position="192"/>
        <end position="221"/>
    </location>
</feature>
<feature type="compositionally biased region" description="Polar residues" evidence="1">
    <location>
        <begin position="211"/>
        <end position="221"/>
    </location>
</feature>
<evidence type="ECO:0000256" key="1">
    <source>
        <dbReference type="SAM" id="MobiDB-lite"/>
    </source>
</evidence>
<evidence type="ECO:0000313" key="3">
    <source>
        <dbReference type="EMBL" id="SEQ67681.1"/>
    </source>
</evidence>
<reference evidence="4" key="1">
    <citation type="submission" date="2016-10" db="EMBL/GenBank/DDBJ databases">
        <authorList>
            <person name="Varghese N."/>
            <person name="Submissions S."/>
        </authorList>
    </citation>
    <scope>NUCLEOTIDE SEQUENCE [LARGE SCALE GENOMIC DNA]</scope>
    <source>
        <strain evidence="4">CGMCC 4.3525</strain>
    </source>
</reference>
<keyword evidence="4" id="KW-1185">Reference proteome</keyword>
<dbReference type="Proteomes" id="UP000199352">
    <property type="component" value="Unassembled WGS sequence"/>
</dbReference>
<protein>
    <submittedName>
        <fullName evidence="3">Uncharacterized protein</fullName>
    </submittedName>
</protein>
<feature type="transmembrane region" description="Helical" evidence="2">
    <location>
        <begin position="6"/>
        <end position="24"/>
    </location>
</feature>
<name>A0A1H9HZA8_9PSEU</name>
<proteinExistence type="predicted"/>
<dbReference type="RefSeq" id="WP_143116060.1">
    <property type="nucleotide sequence ID" value="NZ_FOFR01000004.1"/>
</dbReference>
<dbReference type="EMBL" id="FOFR01000004">
    <property type="protein sequence ID" value="SEQ67681.1"/>
    <property type="molecule type" value="Genomic_DNA"/>
</dbReference>
<accession>A0A1H9HZA8</accession>
<evidence type="ECO:0000256" key="2">
    <source>
        <dbReference type="SAM" id="Phobius"/>
    </source>
</evidence>
<evidence type="ECO:0000313" key="4">
    <source>
        <dbReference type="Proteomes" id="UP000199352"/>
    </source>
</evidence>
<organism evidence="3 4">
    <name type="scientific">Lentzea xinjiangensis</name>
    <dbReference type="NCBI Taxonomy" id="402600"/>
    <lineage>
        <taxon>Bacteria</taxon>
        <taxon>Bacillati</taxon>
        <taxon>Actinomycetota</taxon>
        <taxon>Actinomycetes</taxon>
        <taxon>Pseudonocardiales</taxon>
        <taxon>Pseudonocardiaceae</taxon>
        <taxon>Lentzea</taxon>
    </lineage>
</organism>
<gene>
    <name evidence="3" type="ORF">SAMN05216188_104273</name>
</gene>